<dbReference type="AlphaFoldDB" id="D4DP33"/>
<reference evidence="1 2" key="1">
    <citation type="submission" date="2010-02" db="EMBL/GenBank/DDBJ databases">
        <authorList>
            <person name="Weinstock G."/>
            <person name="Sodergren E."/>
            <person name="Clifton S."/>
            <person name="Fulton L."/>
            <person name="Fulton B."/>
            <person name="Courtney L."/>
            <person name="Fronick C."/>
            <person name="Harrison M."/>
            <person name="Strong C."/>
            <person name="Farmer C."/>
            <person name="Delahaunty K."/>
            <person name="Markovic C."/>
            <person name="Hall O."/>
            <person name="Minx P."/>
            <person name="Tomlinson C."/>
            <person name="Mitreva M."/>
            <person name="Nelson J."/>
            <person name="Hou S."/>
            <person name="Wollam A."/>
            <person name="Pepin K.H."/>
            <person name="Johnson M."/>
            <person name="Bhonagiri V."/>
            <person name="Zhang X."/>
            <person name="Suruliraj S."/>
            <person name="Warren W."/>
            <person name="Chinwalla A."/>
            <person name="Mardis E.R."/>
            <person name="Wilson R.K."/>
        </authorList>
    </citation>
    <scope>NUCLEOTIDE SEQUENCE [LARGE SCALE GENOMIC DNA]</scope>
    <source>
        <strain evidence="1 2">ATCC 29315</strain>
    </source>
</reference>
<organism evidence="1 2">
    <name type="scientific">Neisseria elongata subsp. glycolytica ATCC 29315</name>
    <dbReference type="NCBI Taxonomy" id="546263"/>
    <lineage>
        <taxon>Bacteria</taxon>
        <taxon>Pseudomonadati</taxon>
        <taxon>Pseudomonadota</taxon>
        <taxon>Betaproteobacteria</taxon>
        <taxon>Neisseriales</taxon>
        <taxon>Neisseriaceae</taxon>
        <taxon>Neisseria</taxon>
    </lineage>
</organism>
<accession>D4DP33</accession>
<dbReference type="Proteomes" id="UP000005536">
    <property type="component" value="Unassembled WGS sequence"/>
</dbReference>
<comment type="caution">
    <text evidence="1">The sequence shown here is derived from an EMBL/GenBank/DDBJ whole genome shotgun (WGS) entry which is preliminary data.</text>
</comment>
<protein>
    <submittedName>
        <fullName evidence="1">Uncharacterized protein</fullName>
    </submittedName>
</protein>
<evidence type="ECO:0000313" key="1">
    <source>
        <dbReference type="EMBL" id="EFE50390.1"/>
    </source>
</evidence>
<dbReference type="EMBL" id="ADBF01000021">
    <property type="protein sequence ID" value="EFE50390.1"/>
    <property type="molecule type" value="Genomic_DNA"/>
</dbReference>
<sequence>MGAAKMKRIGRPRTMGRGLPHIKTLFRRPQTAIPHTEAV</sequence>
<evidence type="ECO:0000313" key="2">
    <source>
        <dbReference type="Proteomes" id="UP000005536"/>
    </source>
</evidence>
<name>D4DP33_NEIEG</name>
<proteinExistence type="predicted"/>
<gene>
    <name evidence="1" type="ORF">NEIELOOT_00818</name>
</gene>